<organism evidence="1 2">
    <name type="scientific">Elysia marginata</name>
    <dbReference type="NCBI Taxonomy" id="1093978"/>
    <lineage>
        <taxon>Eukaryota</taxon>
        <taxon>Metazoa</taxon>
        <taxon>Spiralia</taxon>
        <taxon>Lophotrochozoa</taxon>
        <taxon>Mollusca</taxon>
        <taxon>Gastropoda</taxon>
        <taxon>Heterobranchia</taxon>
        <taxon>Euthyneura</taxon>
        <taxon>Panpulmonata</taxon>
        <taxon>Sacoglossa</taxon>
        <taxon>Placobranchoidea</taxon>
        <taxon>Plakobranchidae</taxon>
        <taxon>Elysia</taxon>
    </lineage>
</organism>
<evidence type="ECO:0000313" key="2">
    <source>
        <dbReference type="Proteomes" id="UP000762676"/>
    </source>
</evidence>
<comment type="caution">
    <text evidence="1">The sequence shown here is derived from an EMBL/GenBank/DDBJ whole genome shotgun (WGS) entry which is preliminary data.</text>
</comment>
<evidence type="ECO:0000313" key="1">
    <source>
        <dbReference type="EMBL" id="GFR93425.1"/>
    </source>
</evidence>
<protein>
    <submittedName>
        <fullName evidence="1">Uncharacterized protein</fullName>
    </submittedName>
</protein>
<dbReference type="AlphaFoldDB" id="A0AAV4HA11"/>
<reference evidence="1 2" key="1">
    <citation type="journal article" date="2021" name="Elife">
        <title>Chloroplast acquisition without the gene transfer in kleptoplastic sea slugs, Plakobranchus ocellatus.</title>
        <authorList>
            <person name="Maeda T."/>
            <person name="Takahashi S."/>
            <person name="Yoshida T."/>
            <person name="Shimamura S."/>
            <person name="Takaki Y."/>
            <person name="Nagai Y."/>
            <person name="Toyoda A."/>
            <person name="Suzuki Y."/>
            <person name="Arimoto A."/>
            <person name="Ishii H."/>
            <person name="Satoh N."/>
            <person name="Nishiyama T."/>
            <person name="Hasebe M."/>
            <person name="Maruyama T."/>
            <person name="Minagawa J."/>
            <person name="Obokata J."/>
            <person name="Shigenobu S."/>
        </authorList>
    </citation>
    <scope>NUCLEOTIDE SEQUENCE [LARGE SCALE GENOMIC DNA]</scope>
</reference>
<keyword evidence="2" id="KW-1185">Reference proteome</keyword>
<gene>
    <name evidence="1" type="ORF">ElyMa_002642900</name>
</gene>
<accession>A0AAV4HA11</accession>
<sequence length="198" mass="22408">MTSIINMIDNNSNVTITANIIYNNSNVTNITDIVDNNSKVTNITDIVNNNIDMTNITDREHRQKQPSQICCDCKSSSLDQPKHPQQFFFNFTSSSLTAFFYNYLVRCIRRRSIIARAGCHVNPPGRDLAPNNKRSSRLSTRPVDLSPWALFSRCSAVTHCESHGTIGPPPRDPRAWRAVYNRSTKPHWTVNGGQHLVH</sequence>
<dbReference type="EMBL" id="BMAT01005456">
    <property type="protein sequence ID" value="GFR93425.1"/>
    <property type="molecule type" value="Genomic_DNA"/>
</dbReference>
<dbReference type="Proteomes" id="UP000762676">
    <property type="component" value="Unassembled WGS sequence"/>
</dbReference>
<proteinExistence type="predicted"/>
<name>A0AAV4HA11_9GAST</name>